<reference evidence="8 9" key="1">
    <citation type="submission" date="2016-10" db="EMBL/GenBank/DDBJ databases">
        <title>Proteomics and genomics reveal pathogen-plant mechanisms compatible with a hemibiotrophic lifestyle of Diplodia corticola.</title>
        <authorList>
            <person name="Fernandes I."/>
            <person name="De Jonge R."/>
            <person name="Van De Peer Y."/>
            <person name="Devreese B."/>
            <person name="Alves A."/>
            <person name="Esteves A.C."/>
        </authorList>
    </citation>
    <scope>NUCLEOTIDE SEQUENCE [LARGE SCALE GENOMIC DNA]</scope>
    <source>
        <strain evidence="8 9">CBS 112549</strain>
    </source>
</reference>
<feature type="transmembrane region" description="Helical" evidence="6">
    <location>
        <begin position="44"/>
        <end position="66"/>
    </location>
</feature>
<dbReference type="PANTHER" id="PTHR23112">
    <property type="entry name" value="G PROTEIN-COUPLED RECEPTOR 157-RELATED"/>
    <property type="match status" value="1"/>
</dbReference>
<feature type="compositionally biased region" description="Basic and acidic residues" evidence="5">
    <location>
        <begin position="247"/>
        <end position="257"/>
    </location>
</feature>
<feature type="transmembrane region" description="Helical" evidence="6">
    <location>
        <begin position="86"/>
        <end position="108"/>
    </location>
</feature>
<dbReference type="Pfam" id="PF11710">
    <property type="entry name" value="Git3"/>
    <property type="match status" value="1"/>
</dbReference>
<evidence type="ECO:0000256" key="2">
    <source>
        <dbReference type="ARBA" id="ARBA00022692"/>
    </source>
</evidence>
<keyword evidence="9" id="KW-1185">Reference proteome</keyword>
<sequence>MNYDPAISVPTLVGSLLSCLASACVLLSYVLLAPQQPSFRHALVFNLALTEFINSLNNSVSGVYVVERRNGLIRGTACQLNGFVNQLSVQAADFAILAITLLTFLTVIKKTYIPSESWSRTLAICASVWCVPMTTSSIAAGLSALQPFGGNWCWISVHRTDLRYALGHGWRFCIIVATICMYIYMYTYIQRHFSSSKAAFGAHTPTLPAGRGPAKMSIDLLKPRSAVSQVATDTKLPQVTVALDRGVSRRPSERVETARQSFISTTTNQQPESLRAMLPESIATTPTSTTTNVKVDAEASVCRNSEFTLNIPSQGLEMYLPDYSRPPSYTIMSRRLREKPSQTLTIDTTIAPASPPPRELFDSPTSIRTHLQQQAFHRHAQVEREVRRTLLLNAYPIAYVILWLPGIANRLVEAVSGTSPRWLLILQSTTQYVGLANALTYGFNEHMRSMLGRDGNEGYGWSWRRGLV</sequence>
<evidence type="ECO:0000256" key="5">
    <source>
        <dbReference type="SAM" id="MobiDB-lite"/>
    </source>
</evidence>
<feature type="region of interest" description="Disordered" evidence="5">
    <location>
        <begin position="247"/>
        <end position="271"/>
    </location>
</feature>
<gene>
    <name evidence="8" type="ORF">BKCO1_4300097</name>
</gene>
<keyword evidence="4 6" id="KW-0472">Membrane</keyword>
<dbReference type="OrthoDB" id="100006at2759"/>
<evidence type="ECO:0000256" key="1">
    <source>
        <dbReference type="ARBA" id="ARBA00004141"/>
    </source>
</evidence>
<name>A0A1J9RWL8_9PEZI</name>
<dbReference type="AlphaFoldDB" id="A0A1J9RWL8"/>
<keyword evidence="3 6" id="KW-1133">Transmembrane helix</keyword>
<dbReference type="GeneID" id="31016319"/>
<dbReference type="EMBL" id="MNUE01000043">
    <property type="protein sequence ID" value="OJD31877.1"/>
    <property type="molecule type" value="Genomic_DNA"/>
</dbReference>
<accession>A0A1J9RWL8</accession>
<evidence type="ECO:0000313" key="8">
    <source>
        <dbReference type="EMBL" id="OJD31877.1"/>
    </source>
</evidence>
<evidence type="ECO:0000259" key="7">
    <source>
        <dbReference type="Pfam" id="PF11710"/>
    </source>
</evidence>
<dbReference type="GO" id="GO:0004930">
    <property type="term" value="F:G protein-coupled receptor activity"/>
    <property type="evidence" value="ECO:0007669"/>
    <property type="project" value="TreeGrafter"/>
</dbReference>
<dbReference type="Proteomes" id="UP000183809">
    <property type="component" value="Unassembled WGS sequence"/>
</dbReference>
<comment type="subcellular location">
    <subcellularLocation>
        <location evidence="1">Membrane</location>
        <topology evidence="1">Multi-pass membrane protein</topology>
    </subcellularLocation>
</comment>
<evidence type="ECO:0000313" key="9">
    <source>
        <dbReference type="Proteomes" id="UP000183809"/>
    </source>
</evidence>
<comment type="caution">
    <text evidence="8">The sequence shown here is derived from an EMBL/GenBank/DDBJ whole genome shotgun (WGS) entry which is preliminary data.</text>
</comment>
<dbReference type="InterPro" id="IPR023041">
    <property type="entry name" value="Glucose_rcpt_Git3-like_N"/>
</dbReference>
<feature type="transmembrane region" description="Helical" evidence="6">
    <location>
        <begin position="12"/>
        <end position="32"/>
    </location>
</feature>
<protein>
    <submittedName>
        <fullName evidence="8">Glucose receptor git3 protein</fullName>
    </submittedName>
</protein>
<dbReference type="PANTHER" id="PTHR23112:SF37">
    <property type="entry name" value="G PROTEIN-COUPLED RECEPTOR GPR1"/>
    <property type="match status" value="1"/>
</dbReference>
<keyword evidence="2 6" id="KW-0812">Transmembrane</keyword>
<feature type="transmembrane region" description="Helical" evidence="6">
    <location>
        <begin position="169"/>
        <end position="189"/>
    </location>
</feature>
<feature type="transmembrane region" description="Helical" evidence="6">
    <location>
        <begin position="420"/>
        <end position="443"/>
    </location>
</feature>
<organism evidence="8 9">
    <name type="scientific">Diplodia corticola</name>
    <dbReference type="NCBI Taxonomy" id="236234"/>
    <lineage>
        <taxon>Eukaryota</taxon>
        <taxon>Fungi</taxon>
        <taxon>Dikarya</taxon>
        <taxon>Ascomycota</taxon>
        <taxon>Pezizomycotina</taxon>
        <taxon>Dothideomycetes</taxon>
        <taxon>Dothideomycetes incertae sedis</taxon>
        <taxon>Botryosphaeriales</taxon>
        <taxon>Botryosphaeriaceae</taxon>
        <taxon>Diplodia</taxon>
    </lineage>
</organism>
<dbReference type="GO" id="GO:0007189">
    <property type="term" value="P:adenylate cyclase-activating G protein-coupled receptor signaling pathway"/>
    <property type="evidence" value="ECO:0007669"/>
    <property type="project" value="TreeGrafter"/>
</dbReference>
<feature type="transmembrane region" description="Helical" evidence="6">
    <location>
        <begin position="390"/>
        <end position="408"/>
    </location>
</feature>
<keyword evidence="8" id="KW-0675">Receptor</keyword>
<dbReference type="GO" id="GO:0005886">
    <property type="term" value="C:plasma membrane"/>
    <property type="evidence" value="ECO:0007669"/>
    <property type="project" value="TreeGrafter"/>
</dbReference>
<feature type="domain" description="Glucose receptor Git3-like N-terminal" evidence="7">
    <location>
        <begin position="11"/>
        <end position="194"/>
    </location>
</feature>
<dbReference type="SUPFAM" id="SSF81321">
    <property type="entry name" value="Family A G protein-coupled receptor-like"/>
    <property type="match status" value="1"/>
</dbReference>
<feature type="transmembrane region" description="Helical" evidence="6">
    <location>
        <begin position="120"/>
        <end position="142"/>
    </location>
</feature>
<feature type="compositionally biased region" description="Polar residues" evidence="5">
    <location>
        <begin position="258"/>
        <end position="271"/>
    </location>
</feature>
<evidence type="ECO:0000256" key="4">
    <source>
        <dbReference type="ARBA" id="ARBA00023136"/>
    </source>
</evidence>
<dbReference type="RefSeq" id="XP_020128137.1">
    <property type="nucleotide sequence ID" value="XM_020276058.1"/>
</dbReference>
<proteinExistence type="predicted"/>
<evidence type="ECO:0000256" key="6">
    <source>
        <dbReference type="SAM" id="Phobius"/>
    </source>
</evidence>
<dbReference type="Gene3D" id="1.20.1070.10">
    <property type="entry name" value="Rhodopsin 7-helix transmembrane proteins"/>
    <property type="match status" value="1"/>
</dbReference>
<evidence type="ECO:0000256" key="3">
    <source>
        <dbReference type="ARBA" id="ARBA00022989"/>
    </source>
</evidence>